<evidence type="ECO:0000313" key="6">
    <source>
        <dbReference type="Proteomes" id="UP000582643"/>
    </source>
</evidence>
<dbReference type="PANTHER" id="PTHR47235:SF1">
    <property type="entry name" value="BLR6548 PROTEIN"/>
    <property type="match status" value="1"/>
</dbReference>
<name>A0A7W7TYQ5_9ACTN</name>
<dbReference type="Gene3D" id="3.40.50.2300">
    <property type="match status" value="2"/>
</dbReference>
<dbReference type="RefSeq" id="WP_184930494.1">
    <property type="nucleotide sequence ID" value="NZ_JACHJY010000002.1"/>
</dbReference>
<keyword evidence="2 3" id="KW-0732">Signal</keyword>
<keyword evidence="6" id="KW-1185">Reference proteome</keyword>
<comment type="similarity">
    <text evidence="1">Belongs to the leucine-binding protein family.</text>
</comment>
<dbReference type="SUPFAM" id="SSF53822">
    <property type="entry name" value="Periplasmic binding protein-like I"/>
    <property type="match status" value="1"/>
</dbReference>
<evidence type="ECO:0000256" key="2">
    <source>
        <dbReference type="ARBA" id="ARBA00022729"/>
    </source>
</evidence>
<feature type="signal peptide" evidence="3">
    <location>
        <begin position="1"/>
        <end position="30"/>
    </location>
</feature>
<feature type="chain" id="PRO_5031468949" description="Leucine-binding protein domain-containing protein" evidence="3">
    <location>
        <begin position="31"/>
        <end position="439"/>
    </location>
</feature>
<evidence type="ECO:0000256" key="3">
    <source>
        <dbReference type="SAM" id="SignalP"/>
    </source>
</evidence>
<dbReference type="EMBL" id="JACHJY010000002">
    <property type="protein sequence ID" value="MBB4980967.1"/>
    <property type="molecule type" value="Genomic_DNA"/>
</dbReference>
<evidence type="ECO:0000256" key="1">
    <source>
        <dbReference type="ARBA" id="ARBA00010062"/>
    </source>
</evidence>
<dbReference type="Pfam" id="PF13458">
    <property type="entry name" value="Peripla_BP_6"/>
    <property type="match status" value="1"/>
</dbReference>
<dbReference type="InterPro" id="IPR028081">
    <property type="entry name" value="Leu-bd"/>
</dbReference>
<organism evidence="5 6">
    <name type="scientific">Streptomyces nymphaeiformis</name>
    <dbReference type="NCBI Taxonomy" id="2663842"/>
    <lineage>
        <taxon>Bacteria</taxon>
        <taxon>Bacillati</taxon>
        <taxon>Actinomycetota</taxon>
        <taxon>Actinomycetes</taxon>
        <taxon>Kitasatosporales</taxon>
        <taxon>Streptomycetaceae</taxon>
        <taxon>Streptomyces</taxon>
    </lineage>
</organism>
<accession>A0A7W7TYQ5</accession>
<sequence length="439" mass="45530">MALPRSRRPRRRISTVVPVGAAVLALTATACTVQDQSTPSPGSSSGIVKSGNAPGVTADSIKIGITYPDLASVKAFLDVDLGDYEATYKALIDKINAGGGVHGRRLVPVFGKLNVVSAAAAQETCVKLTQDEKVFAVLGTFAGPDQIPCYTRTNKTAVIGGQQPKDMYAQAQAPWFSELAGSDLIAKVVQVFAERGDLAGRKIAVVGTAEDQSSVEHSLLPALRKAGVTPVATGYLQSLGVDAATLAQQTGVLLQKARSAGADTLLLTGTPAQSLPLVLEKTTWRPRLLFTDAPGGYQAASGKHDFSTLTGAVVATPDIVWSDPMLQDCATTVERADPSLAGKLVDPGTVPAGQPIPGISLWTACLNLRLFTAIADKAGTDLNYSTFQQAGLGLGAIHLPAYADDATYGPSSTNGSIPVKAKTYDPATNRFVPAVPAGH</sequence>
<evidence type="ECO:0000313" key="5">
    <source>
        <dbReference type="EMBL" id="MBB4980967.1"/>
    </source>
</evidence>
<comment type="caution">
    <text evidence="5">The sequence shown here is derived from an EMBL/GenBank/DDBJ whole genome shotgun (WGS) entry which is preliminary data.</text>
</comment>
<dbReference type="Proteomes" id="UP000582643">
    <property type="component" value="Unassembled WGS sequence"/>
</dbReference>
<gene>
    <name evidence="5" type="ORF">GGE06_001875</name>
</gene>
<dbReference type="PROSITE" id="PS51257">
    <property type="entry name" value="PROKAR_LIPOPROTEIN"/>
    <property type="match status" value="1"/>
</dbReference>
<protein>
    <recommendedName>
        <fullName evidence="4">Leucine-binding protein domain-containing protein</fullName>
    </recommendedName>
</protein>
<dbReference type="AlphaFoldDB" id="A0A7W7TYQ5"/>
<reference evidence="5 6" key="1">
    <citation type="submission" date="2020-08" db="EMBL/GenBank/DDBJ databases">
        <title>Genomic Encyclopedia of Type Strains, Phase III (KMG-III): the genomes of soil and plant-associated and newly described type strains.</title>
        <authorList>
            <person name="Whitman W."/>
        </authorList>
    </citation>
    <scope>NUCLEOTIDE SEQUENCE [LARGE SCALE GENOMIC DNA]</scope>
    <source>
        <strain evidence="5 6">SFB5A</strain>
    </source>
</reference>
<feature type="domain" description="Leucine-binding protein" evidence="4">
    <location>
        <begin position="61"/>
        <end position="277"/>
    </location>
</feature>
<dbReference type="InterPro" id="IPR028082">
    <property type="entry name" value="Peripla_BP_I"/>
</dbReference>
<evidence type="ECO:0000259" key="4">
    <source>
        <dbReference type="Pfam" id="PF13458"/>
    </source>
</evidence>
<dbReference type="PANTHER" id="PTHR47235">
    <property type="entry name" value="BLR6548 PROTEIN"/>
    <property type="match status" value="1"/>
</dbReference>
<proteinExistence type="inferred from homology"/>